<proteinExistence type="predicted"/>
<comment type="caution">
    <text evidence="1">The sequence shown here is derived from an EMBL/GenBank/DDBJ whole genome shotgun (WGS) entry which is preliminary data.</text>
</comment>
<protein>
    <submittedName>
        <fullName evidence="1">Uncharacterized protein</fullName>
    </submittedName>
</protein>
<evidence type="ECO:0000313" key="2">
    <source>
        <dbReference type="Proteomes" id="UP000638188"/>
    </source>
</evidence>
<reference evidence="2" key="1">
    <citation type="journal article" date="2019" name="Int. J. Syst. Evol. Microbiol.">
        <title>The Global Catalogue of Microorganisms (GCM) 10K type strain sequencing project: providing services to taxonomists for standard genome sequencing and annotation.</title>
        <authorList>
            <consortium name="The Broad Institute Genomics Platform"/>
            <consortium name="The Broad Institute Genome Sequencing Center for Infectious Disease"/>
            <person name="Wu L."/>
            <person name="Ma J."/>
        </authorList>
    </citation>
    <scope>NUCLEOTIDE SEQUENCE [LARGE SCALE GENOMIC DNA]</scope>
    <source>
        <strain evidence="2">CGMCC 1.12482</strain>
    </source>
</reference>
<keyword evidence="2" id="KW-1185">Reference proteome</keyword>
<gene>
    <name evidence="1" type="ORF">GCM10007418_09400</name>
</gene>
<name>A0ABQ1PBD1_9GAMM</name>
<accession>A0ABQ1PBD1</accession>
<dbReference type="Proteomes" id="UP000638188">
    <property type="component" value="Unassembled WGS sequence"/>
</dbReference>
<dbReference type="EMBL" id="BMFF01000002">
    <property type="protein sequence ID" value="GGC91892.1"/>
    <property type="molecule type" value="Genomic_DNA"/>
</dbReference>
<organism evidence="1 2">
    <name type="scientific">Halopseudomonas salina</name>
    <dbReference type="NCBI Taxonomy" id="1323744"/>
    <lineage>
        <taxon>Bacteria</taxon>
        <taxon>Pseudomonadati</taxon>
        <taxon>Pseudomonadota</taxon>
        <taxon>Gammaproteobacteria</taxon>
        <taxon>Pseudomonadales</taxon>
        <taxon>Pseudomonadaceae</taxon>
        <taxon>Halopseudomonas</taxon>
    </lineage>
</organism>
<sequence length="79" mass="8789">MVLFDLANQFPILGAQLKILMRDESSAIGVIVWIEEYLSGLCDAGVIDWRQRLECQAAVAMCIGVGETHFQMLVTPILH</sequence>
<evidence type="ECO:0000313" key="1">
    <source>
        <dbReference type="EMBL" id="GGC91892.1"/>
    </source>
</evidence>